<dbReference type="PROSITE" id="PS00649">
    <property type="entry name" value="G_PROTEIN_RECEP_F2_1"/>
    <property type="match status" value="1"/>
</dbReference>
<feature type="transmembrane region" description="Helical" evidence="12">
    <location>
        <begin position="231"/>
        <end position="253"/>
    </location>
</feature>
<feature type="domain" description="G-protein coupled receptors family 2 profile 2" evidence="14">
    <location>
        <begin position="145"/>
        <end position="367"/>
    </location>
</feature>
<evidence type="ECO:0000313" key="16">
    <source>
        <dbReference type="Proteomes" id="UP000807504"/>
    </source>
</evidence>
<organism evidence="15 16">
    <name type="scientific">Argiope bruennichi</name>
    <name type="common">Wasp spider</name>
    <name type="synonym">Aranea bruennichi</name>
    <dbReference type="NCBI Taxonomy" id="94029"/>
    <lineage>
        <taxon>Eukaryota</taxon>
        <taxon>Metazoa</taxon>
        <taxon>Ecdysozoa</taxon>
        <taxon>Arthropoda</taxon>
        <taxon>Chelicerata</taxon>
        <taxon>Arachnida</taxon>
        <taxon>Araneae</taxon>
        <taxon>Araneomorphae</taxon>
        <taxon>Entelegynae</taxon>
        <taxon>Araneoidea</taxon>
        <taxon>Araneidae</taxon>
        <taxon>Argiope</taxon>
    </lineage>
</organism>
<dbReference type="SMART" id="SM00008">
    <property type="entry name" value="HormR"/>
    <property type="match status" value="1"/>
</dbReference>
<keyword evidence="6" id="KW-0297">G-protein coupled receptor</keyword>
<keyword evidence="5 12" id="KW-1133">Transmembrane helix</keyword>
<evidence type="ECO:0000313" key="15">
    <source>
        <dbReference type="EMBL" id="KAF8770604.1"/>
    </source>
</evidence>
<dbReference type="Gene3D" id="4.10.1240.10">
    <property type="entry name" value="GPCR, family 2, extracellular hormone receptor domain"/>
    <property type="match status" value="1"/>
</dbReference>
<evidence type="ECO:0000256" key="11">
    <source>
        <dbReference type="SAM" id="MobiDB-lite"/>
    </source>
</evidence>
<dbReference type="PANTHER" id="PTHR45620">
    <property type="entry name" value="PDF RECEPTOR-LIKE PROTEIN-RELATED"/>
    <property type="match status" value="1"/>
</dbReference>
<keyword evidence="10" id="KW-0807">Transducer</keyword>
<gene>
    <name evidence="15" type="ORF">HNY73_018112</name>
</gene>
<evidence type="ECO:0000256" key="8">
    <source>
        <dbReference type="ARBA" id="ARBA00023170"/>
    </source>
</evidence>
<accession>A0A8T0EFX0</accession>
<dbReference type="InterPro" id="IPR050332">
    <property type="entry name" value="GPCR_2"/>
</dbReference>
<proteinExistence type="inferred from homology"/>
<evidence type="ECO:0000256" key="9">
    <source>
        <dbReference type="ARBA" id="ARBA00023180"/>
    </source>
</evidence>
<dbReference type="Pfam" id="PF00002">
    <property type="entry name" value="7tm_2"/>
    <property type="match status" value="1"/>
</dbReference>
<dbReference type="GO" id="GO:0007188">
    <property type="term" value="P:adenylate cyclase-modulating G protein-coupled receptor signaling pathway"/>
    <property type="evidence" value="ECO:0007669"/>
    <property type="project" value="TreeGrafter"/>
</dbReference>
<comment type="caution">
    <text evidence="15">The sequence shown here is derived from an EMBL/GenBank/DDBJ whole genome shotgun (WGS) entry which is preliminary data.</text>
</comment>
<keyword evidence="16" id="KW-1185">Reference proteome</keyword>
<evidence type="ECO:0000256" key="10">
    <source>
        <dbReference type="ARBA" id="ARBA00023224"/>
    </source>
</evidence>
<dbReference type="AlphaFoldDB" id="A0A8T0EFX0"/>
<dbReference type="Proteomes" id="UP000807504">
    <property type="component" value="Unassembled WGS sequence"/>
</dbReference>
<dbReference type="InterPro" id="IPR017981">
    <property type="entry name" value="GPCR_2-like_7TM"/>
</dbReference>
<dbReference type="GO" id="GO:0007166">
    <property type="term" value="P:cell surface receptor signaling pathway"/>
    <property type="evidence" value="ECO:0007669"/>
    <property type="project" value="InterPro"/>
</dbReference>
<evidence type="ECO:0000259" key="13">
    <source>
        <dbReference type="PROSITE" id="PS50227"/>
    </source>
</evidence>
<keyword evidence="3" id="KW-1003">Cell membrane</keyword>
<evidence type="ECO:0000259" key="14">
    <source>
        <dbReference type="PROSITE" id="PS50261"/>
    </source>
</evidence>
<dbReference type="EMBL" id="JABXBU010002228">
    <property type="protein sequence ID" value="KAF8770604.1"/>
    <property type="molecule type" value="Genomic_DNA"/>
</dbReference>
<protein>
    <submittedName>
        <fullName evidence="15">Corticotropin-releasing factor receptor 1 like protein</fullName>
    </submittedName>
</protein>
<comment type="subcellular location">
    <subcellularLocation>
        <location evidence="1">Cell membrane</location>
        <topology evidence="1">Multi-pass membrane protein</topology>
    </subcellularLocation>
</comment>
<dbReference type="PROSITE" id="PS50227">
    <property type="entry name" value="G_PROTEIN_RECEP_F2_3"/>
    <property type="match status" value="1"/>
</dbReference>
<reference evidence="15" key="1">
    <citation type="journal article" date="2020" name="bioRxiv">
        <title>Chromosome-level reference genome of the European wasp spider Argiope bruennichi: a resource for studies on range expansion and evolutionary adaptation.</title>
        <authorList>
            <person name="Sheffer M.M."/>
            <person name="Hoppe A."/>
            <person name="Krehenwinkel H."/>
            <person name="Uhl G."/>
            <person name="Kuss A.W."/>
            <person name="Jensen L."/>
            <person name="Jensen C."/>
            <person name="Gillespie R.G."/>
            <person name="Hoff K.J."/>
            <person name="Prost S."/>
        </authorList>
    </citation>
    <scope>NUCLEOTIDE SEQUENCE</scope>
</reference>
<dbReference type="GO" id="GO:0005886">
    <property type="term" value="C:plasma membrane"/>
    <property type="evidence" value="ECO:0007669"/>
    <property type="project" value="UniProtKB-SubCell"/>
</dbReference>
<evidence type="ECO:0000256" key="12">
    <source>
        <dbReference type="SAM" id="Phobius"/>
    </source>
</evidence>
<dbReference type="InterPro" id="IPR036445">
    <property type="entry name" value="GPCR_2_extracell_dom_sf"/>
</dbReference>
<feature type="compositionally biased region" description="Low complexity" evidence="11">
    <location>
        <begin position="406"/>
        <end position="417"/>
    </location>
</feature>
<evidence type="ECO:0000256" key="5">
    <source>
        <dbReference type="ARBA" id="ARBA00022989"/>
    </source>
</evidence>
<dbReference type="PRINTS" id="PR00249">
    <property type="entry name" value="GPCRSECRETIN"/>
</dbReference>
<feature type="transmembrane region" description="Helical" evidence="12">
    <location>
        <begin position="158"/>
        <end position="177"/>
    </location>
</feature>
<dbReference type="Gene3D" id="1.20.1070.10">
    <property type="entry name" value="Rhodopsin 7-helix transmembrane proteins"/>
    <property type="match status" value="1"/>
</dbReference>
<evidence type="ECO:0000256" key="2">
    <source>
        <dbReference type="ARBA" id="ARBA00005314"/>
    </source>
</evidence>
<dbReference type="SUPFAM" id="SSF81321">
    <property type="entry name" value="Family A G protein-coupled receptor-like"/>
    <property type="match status" value="1"/>
</dbReference>
<feature type="transmembrane region" description="Helical" evidence="12">
    <location>
        <begin position="197"/>
        <end position="219"/>
    </location>
</feature>
<keyword evidence="8 15" id="KW-0675">Receptor</keyword>
<feature type="transmembrane region" description="Helical" evidence="12">
    <location>
        <begin position="344"/>
        <end position="366"/>
    </location>
</feature>
<feature type="transmembrane region" description="Helical" evidence="12">
    <location>
        <begin position="268"/>
        <end position="291"/>
    </location>
</feature>
<feature type="domain" description="G-protein coupled receptors family 2 profile 1" evidence="13">
    <location>
        <begin position="12"/>
        <end position="93"/>
    </location>
</feature>
<dbReference type="GO" id="GO:0017046">
    <property type="term" value="F:peptide hormone binding"/>
    <property type="evidence" value="ECO:0007669"/>
    <property type="project" value="TreeGrafter"/>
</dbReference>
<dbReference type="InterPro" id="IPR001879">
    <property type="entry name" value="GPCR_2_extracellular_dom"/>
</dbReference>
<dbReference type="SUPFAM" id="SSF111418">
    <property type="entry name" value="Hormone receptor domain"/>
    <property type="match status" value="1"/>
</dbReference>
<dbReference type="Pfam" id="PF02793">
    <property type="entry name" value="HRM"/>
    <property type="match status" value="1"/>
</dbReference>
<name>A0A8T0EFX0_ARGBR</name>
<dbReference type="PROSITE" id="PS00650">
    <property type="entry name" value="G_PROTEIN_RECEP_F2_2"/>
    <property type="match status" value="1"/>
</dbReference>
<feature type="transmembrane region" description="Helical" evidence="12">
    <location>
        <begin position="312"/>
        <end position="332"/>
    </location>
</feature>
<evidence type="ECO:0000256" key="6">
    <source>
        <dbReference type="ARBA" id="ARBA00023040"/>
    </source>
</evidence>
<reference evidence="15" key="2">
    <citation type="submission" date="2020-06" db="EMBL/GenBank/DDBJ databases">
        <authorList>
            <person name="Sheffer M."/>
        </authorList>
    </citation>
    <scope>NUCLEOTIDE SEQUENCE</scope>
</reference>
<comment type="similarity">
    <text evidence="2">Belongs to the G-protein coupled receptor 2 family.</text>
</comment>
<keyword evidence="7 12" id="KW-0472">Membrane</keyword>
<dbReference type="InterPro" id="IPR017983">
    <property type="entry name" value="GPCR_2_secretin-like_CS"/>
</dbReference>
<keyword evidence="4 12" id="KW-0812">Transmembrane</keyword>
<evidence type="ECO:0000256" key="7">
    <source>
        <dbReference type="ARBA" id="ARBA00023136"/>
    </source>
</evidence>
<dbReference type="PANTHER" id="PTHR45620:SF15">
    <property type="entry name" value="DIURETIC HORMONE 44 RECEPTOR 1-RELATED"/>
    <property type="match status" value="1"/>
</dbReference>
<sequence length="452" mass="50781">MMRISLQLYVNQCHSAFIKERKAKKLDREVAKGAYVGIFCEAAWDSFLCWPPVAAGETLLRPCPLLDTIGTIIGDNPHPEMLAVRSCDENGLWVGNITNFTRILPPGNGSRLSQLSVSLRLRESHALTDISLGARTGGSPWEQDRSLKCSRLQVHRNLSIALLLNLILLIVSSSPILTDSSYKHTEWLCKSVLTLQMYSSLASINWMFVEGLLLHSRVTVHIFKKDAPFKLYYCIGWGFPAICIGLWCLLMTYHHNTHCWAGYGGQQYIWLITGPMIAALLVNSVFLVDIIRILVTKRLAKQTAETTHVRKAVKATALLFPLLGIPHLLFCINPKDNGTLEEAYMIVNAFVKSSQGLFVSVLYCFMNADVQMALRKAYMRAVAQRNPNYHYRCRRGLSQTSGTYVSSHSEGSSFQSESNRKKRPPSRAVLHLQEVPKHQENKGKVETATVIF</sequence>
<evidence type="ECO:0000256" key="4">
    <source>
        <dbReference type="ARBA" id="ARBA00022692"/>
    </source>
</evidence>
<dbReference type="PROSITE" id="PS50261">
    <property type="entry name" value="G_PROTEIN_RECEP_F2_4"/>
    <property type="match status" value="1"/>
</dbReference>
<evidence type="ECO:0000256" key="1">
    <source>
        <dbReference type="ARBA" id="ARBA00004651"/>
    </source>
</evidence>
<dbReference type="GO" id="GO:0008528">
    <property type="term" value="F:G protein-coupled peptide receptor activity"/>
    <property type="evidence" value="ECO:0007669"/>
    <property type="project" value="TreeGrafter"/>
</dbReference>
<keyword evidence="9" id="KW-0325">Glycoprotein</keyword>
<dbReference type="InterPro" id="IPR000832">
    <property type="entry name" value="GPCR_2_secretin-like"/>
</dbReference>
<feature type="region of interest" description="Disordered" evidence="11">
    <location>
        <begin position="402"/>
        <end position="426"/>
    </location>
</feature>
<evidence type="ECO:0000256" key="3">
    <source>
        <dbReference type="ARBA" id="ARBA00022475"/>
    </source>
</evidence>